<dbReference type="AlphaFoldDB" id="A0A0J6CQF2"/>
<dbReference type="Pfam" id="PF16389">
    <property type="entry name" value="DUF4998"/>
    <property type="match status" value="1"/>
</dbReference>
<dbReference type="Pfam" id="PF00754">
    <property type="entry name" value="F5_F8_type_C"/>
    <property type="match status" value="1"/>
</dbReference>
<gene>
    <name evidence="3" type="ORF">ACM15_01860</name>
</gene>
<dbReference type="PROSITE" id="PS51257">
    <property type="entry name" value="PROKAR_LIPOPROTEIN"/>
    <property type="match status" value="1"/>
</dbReference>
<dbReference type="InterPro" id="IPR008979">
    <property type="entry name" value="Galactose-bd-like_sf"/>
</dbReference>
<dbReference type="InterPro" id="IPR000421">
    <property type="entry name" value="FA58C"/>
</dbReference>
<reference evidence="3 4" key="1">
    <citation type="submission" date="2015-06" db="EMBL/GenBank/DDBJ databases">
        <title>Draft Genome Sequence of Parabacteroides goldsteinii with Putative Novel Metallo-Beta-Lactamases Isolated from a Blood Culture from a Human Patient.</title>
        <authorList>
            <person name="Krogh T.J."/>
            <person name="Agergaard C.N."/>
            <person name="Moller-Jensen J."/>
            <person name="Justesen U.S."/>
        </authorList>
    </citation>
    <scope>NUCLEOTIDE SEQUENCE [LARGE SCALE GENOMIC DNA]</scope>
    <source>
        <strain evidence="3 4">910340</strain>
    </source>
</reference>
<dbReference type="Gene3D" id="2.60.120.260">
    <property type="entry name" value="Galactose-binding domain-like"/>
    <property type="match status" value="1"/>
</dbReference>
<feature type="chain" id="PRO_5005269106" description="F5/8 type C domain-containing protein" evidence="1">
    <location>
        <begin position="20"/>
        <end position="371"/>
    </location>
</feature>
<sequence>MVMKYIVNIIMLVSFVTLASCSGMNDIIEEYLDRGEINYIGRPDSVTCDGGLYRVKLTWKVGKDVRIESCKIFWNMGADSLIYPIDKESLINGYASVELPFENEGEYVFDLIQMGEKGFPSIPQEVIGKVYGDKYISSLIPRSARSVDIENNVATLTIGSVDNCYYSEVLYTDNNGKDNTVRVEPDVTSITIDNYTFGGDFTIKSYYKPEENAIDIFEVEDKGRFPLVEKINRGNWTIPFVSSQKEDTYPITNILDGNVNSLWHSKWTPSPPAPFPHTIVIDMAEEFDLYQLQVFQDPARMTFKSARILVAETNEDDESFVEIGTMHCLKTDKSSIFDFTKPQKARYIKMIMEESYNPPYVAISEVYAFGR</sequence>
<evidence type="ECO:0000313" key="4">
    <source>
        <dbReference type="Proteomes" id="UP000036166"/>
    </source>
</evidence>
<feature type="domain" description="F5/8 type C" evidence="2">
    <location>
        <begin position="242"/>
        <end position="365"/>
    </location>
</feature>
<name>A0A0J6CQF2_9BACT</name>
<organism evidence="3 4">
    <name type="scientific">Parabacteroides goldsteinii</name>
    <dbReference type="NCBI Taxonomy" id="328812"/>
    <lineage>
        <taxon>Bacteria</taxon>
        <taxon>Pseudomonadati</taxon>
        <taxon>Bacteroidota</taxon>
        <taxon>Bacteroidia</taxon>
        <taxon>Bacteroidales</taxon>
        <taxon>Tannerellaceae</taxon>
        <taxon>Parabacteroides</taxon>
    </lineage>
</organism>
<accession>A0A0J6CQF2</accession>
<protein>
    <recommendedName>
        <fullName evidence="2">F5/8 type C domain-containing protein</fullName>
    </recommendedName>
</protein>
<feature type="signal peptide" evidence="1">
    <location>
        <begin position="1"/>
        <end position="19"/>
    </location>
</feature>
<dbReference type="PATRIC" id="fig|328812.4.peg.3349"/>
<dbReference type="Proteomes" id="UP000036166">
    <property type="component" value="Unassembled WGS sequence"/>
</dbReference>
<evidence type="ECO:0000313" key="3">
    <source>
        <dbReference type="EMBL" id="KMM35400.1"/>
    </source>
</evidence>
<keyword evidence="1" id="KW-0732">Signal</keyword>
<dbReference type="EMBL" id="LFJV01000004">
    <property type="protein sequence ID" value="KMM35400.1"/>
    <property type="molecule type" value="Genomic_DNA"/>
</dbReference>
<proteinExistence type="predicted"/>
<evidence type="ECO:0000256" key="1">
    <source>
        <dbReference type="SAM" id="SignalP"/>
    </source>
</evidence>
<dbReference type="SUPFAM" id="SSF49785">
    <property type="entry name" value="Galactose-binding domain-like"/>
    <property type="match status" value="1"/>
</dbReference>
<evidence type="ECO:0000259" key="2">
    <source>
        <dbReference type="Pfam" id="PF00754"/>
    </source>
</evidence>
<comment type="caution">
    <text evidence="3">The sequence shown here is derived from an EMBL/GenBank/DDBJ whole genome shotgun (WGS) entry which is preliminary data.</text>
</comment>